<accession>A0A2K9D708</accession>
<name>A0A2K9D708_9MICO</name>
<gene>
    <name evidence="1" type="ORF">CXR34_07995</name>
</gene>
<organism evidence="1 2">
    <name type="scientific">Microbacterium hominis</name>
    <dbReference type="NCBI Taxonomy" id="162426"/>
    <lineage>
        <taxon>Bacteria</taxon>
        <taxon>Bacillati</taxon>
        <taxon>Actinomycetota</taxon>
        <taxon>Actinomycetes</taxon>
        <taxon>Micrococcales</taxon>
        <taxon>Microbacteriaceae</taxon>
        <taxon>Microbacterium</taxon>
    </lineage>
</organism>
<dbReference type="KEGG" id="mhos:CXR34_07995"/>
<reference evidence="1 2" key="1">
    <citation type="submission" date="2017-12" db="EMBL/GenBank/DDBJ databases">
        <title>Isolation and characterization of estrogens degradatiion strain Microbacterium hominis SJTG1.</title>
        <authorList>
            <person name="Xiong W."/>
            <person name="Yin C."/>
            <person name="Zheng D."/>
            <person name="Liang R."/>
        </authorList>
    </citation>
    <scope>NUCLEOTIDE SEQUENCE [LARGE SCALE GENOMIC DNA]</scope>
    <source>
        <strain evidence="1 2">SJTG1</strain>
    </source>
</reference>
<protein>
    <submittedName>
        <fullName evidence="1">Uncharacterized protein</fullName>
    </submittedName>
</protein>
<proteinExistence type="predicted"/>
<dbReference type="RefSeq" id="WP_016464787.1">
    <property type="nucleotide sequence ID" value="NZ_CP025299.1"/>
</dbReference>
<dbReference type="AlphaFoldDB" id="A0A2K9D708"/>
<evidence type="ECO:0000313" key="2">
    <source>
        <dbReference type="Proteomes" id="UP000233276"/>
    </source>
</evidence>
<dbReference type="Proteomes" id="UP000233276">
    <property type="component" value="Chromosome"/>
</dbReference>
<dbReference type="EMBL" id="CP025299">
    <property type="protein sequence ID" value="AUG29405.1"/>
    <property type="molecule type" value="Genomic_DNA"/>
</dbReference>
<evidence type="ECO:0000313" key="1">
    <source>
        <dbReference type="EMBL" id="AUG29405.1"/>
    </source>
</evidence>
<sequence>MALELSTDQKRSIIVAAVTAAGPGADDGQVASQVTRIVNLFEEGSPAMNAFARAEERAEKTSKVKGFTGEVIYVDTEASSNRPVIFLRTEVSTQAPEGIEVVRLDRLDSRDAELVKALANQALALIGHKVGVTIAIEQMTNGNNARILRAIEDRGPGAADIAGLTNGEGWKLIDWQNGGKGNFAAMAPRLSRLQKYLADAQPALAGA</sequence>